<name>A0A3D8VTH5_9BACI</name>
<dbReference type="Proteomes" id="UP000257032">
    <property type="component" value="Unassembled WGS sequence"/>
</dbReference>
<sequence>MRMMVEVGNRKDFEAVLQQANGDREAIDMAMRFHGTMRDRGIELTPDEIDFAKVSYHVWNYEKQMPTPIVNCAPAGFGKSTMLQTWVEHKQRNSKNLFGAIVVKQKIEQVKEFAKAVNESTGELTAYPLLGRANYETEKEYKEQFDFHKQAPVLVLTHKMLEILTSQEKLPEFSLWYDSERQARRRTQLIIDERPQFIELTTISATQLEQFTELVKVVSHKANGEVDSYYSEVKKQAEKLREELLKDFPEGENVFHIQPIDSQWDIPQKLFYDWIKYAEELGMDYNLLGAFKQAITHGGTVDLRTTGSKRGTCLTLARNIWQDITFMNTVILDASAVGDEFYGFKQFNKIAPITPKNAYEGMTIYNCSKHNIGRSFFDQHEKALQKSIELAQHVSKQHSSTLVVVYKELRKDFEKQLSEELESGVIKIKHFDDERASNDFRDCDAVLFLGINRKGLTYYIENARAIHNQDVDLESSTNGGLHFKDQKVNNFYVSDMATDRQQGIGRLRPYKKATETAIYMFSMDESLPKIMQQAHEGSELKVWKLPFSLTSDGDGMTAKEKFMSWLEEFSKEPTGSKVKKKEVYSDVLGCNSKTLQRLVKDSEVTSKAEELEVSFKGHSIIKN</sequence>
<dbReference type="RefSeq" id="WP_115893234.1">
    <property type="nucleotide sequence ID" value="NZ_QTLC01000007.1"/>
</dbReference>
<dbReference type="InterPro" id="IPR027417">
    <property type="entry name" value="P-loop_NTPase"/>
</dbReference>
<organism evidence="1 2">
    <name type="scientific">Halobacillus trueperi</name>
    <dbReference type="NCBI Taxonomy" id="156205"/>
    <lineage>
        <taxon>Bacteria</taxon>
        <taxon>Bacillati</taxon>
        <taxon>Bacillota</taxon>
        <taxon>Bacilli</taxon>
        <taxon>Bacillales</taxon>
        <taxon>Bacillaceae</taxon>
        <taxon>Halobacillus</taxon>
    </lineage>
</organism>
<dbReference type="AlphaFoldDB" id="A0A3D8VTH5"/>
<reference evidence="1 2" key="1">
    <citation type="submission" date="2018-08" db="EMBL/GenBank/DDBJ databases">
        <title>Genome sequence of strict halophilic Halobacillus trueperi SS1 isolated from Lunsu, a salty water body of North West Himalayas.</title>
        <authorList>
            <person name="Gupta S."/>
            <person name="Sharma P."/>
            <person name="Dev K."/>
            <person name="Baumler D."/>
            <person name="Sourirajan A."/>
        </authorList>
    </citation>
    <scope>NUCLEOTIDE SEQUENCE [LARGE SCALE GENOMIC DNA]</scope>
    <source>
        <strain evidence="1 2">SS1</strain>
    </source>
</reference>
<dbReference type="SUPFAM" id="SSF52540">
    <property type="entry name" value="P-loop containing nucleoside triphosphate hydrolases"/>
    <property type="match status" value="1"/>
</dbReference>
<accession>A0A3D8VTH5</accession>
<comment type="caution">
    <text evidence="1">The sequence shown here is derived from an EMBL/GenBank/DDBJ whole genome shotgun (WGS) entry which is preliminary data.</text>
</comment>
<protein>
    <submittedName>
        <fullName evidence="1">Uncharacterized protein</fullName>
    </submittedName>
</protein>
<evidence type="ECO:0000313" key="2">
    <source>
        <dbReference type="Proteomes" id="UP000257032"/>
    </source>
</evidence>
<evidence type="ECO:0000313" key="1">
    <source>
        <dbReference type="EMBL" id="RDY72563.1"/>
    </source>
</evidence>
<dbReference type="EMBL" id="QTLC01000007">
    <property type="protein sequence ID" value="RDY72563.1"/>
    <property type="molecule type" value="Genomic_DNA"/>
</dbReference>
<gene>
    <name evidence="1" type="ORF">DXT76_01080</name>
</gene>
<proteinExistence type="predicted"/>